<dbReference type="OrthoDB" id="9797779at2"/>
<accession>A0A410DY94</accession>
<dbReference type="PANTHER" id="PTHR30087:SF0">
    <property type="entry name" value="INNER MEMBRANE PROTEIN"/>
    <property type="match status" value="1"/>
</dbReference>
<name>A0A410DY94_9CLOT</name>
<reference evidence="2 3" key="1">
    <citation type="submission" date="2018-01" db="EMBL/GenBank/DDBJ databases">
        <title>Genome Sequencing and Assembly of Anaerobacter polyendosporus strain CT4.</title>
        <authorList>
            <person name="Tachaapaikoon C."/>
            <person name="Sutheeworapong S."/>
            <person name="Jenjaroenpun P."/>
            <person name="Wongsurawat T."/>
            <person name="Nookeaw I."/>
            <person name="Cheawchanlertfa P."/>
            <person name="Kosugi A."/>
            <person name="Cheevadhanarak S."/>
            <person name="Ratanakhanokchai K."/>
        </authorList>
    </citation>
    <scope>NUCLEOTIDE SEQUENCE [LARGE SCALE GENOMIC DNA]</scope>
    <source>
        <strain evidence="2 3">CT4</strain>
    </source>
</reference>
<dbReference type="RefSeq" id="WP_128214623.1">
    <property type="nucleotide sequence ID" value="NZ_CP025746.1"/>
</dbReference>
<proteinExistence type="predicted"/>
<dbReference type="InterPro" id="IPR013560">
    <property type="entry name" value="DUF1722"/>
</dbReference>
<dbReference type="PIRSF" id="PIRSF037004">
    <property type="entry name" value="UCP037004"/>
    <property type="match status" value="1"/>
</dbReference>
<evidence type="ECO:0000313" key="3">
    <source>
        <dbReference type="Proteomes" id="UP000286268"/>
    </source>
</evidence>
<keyword evidence="3" id="KW-1185">Reference proteome</keyword>
<dbReference type="Proteomes" id="UP000286268">
    <property type="component" value="Chromosome"/>
</dbReference>
<protein>
    <submittedName>
        <fullName evidence="2">DUF1722 domain-containing protein</fullName>
    </submittedName>
</protein>
<dbReference type="PANTHER" id="PTHR30087">
    <property type="entry name" value="INNER MEMBRANE PROTEIN"/>
    <property type="match status" value="1"/>
</dbReference>
<dbReference type="InterPro" id="IPR007553">
    <property type="entry name" value="2-thiour_desulf"/>
</dbReference>
<dbReference type="InterPro" id="IPR017087">
    <property type="entry name" value="UCP037004"/>
</dbReference>
<feature type="domain" description="DUF1722" evidence="1">
    <location>
        <begin position="191"/>
        <end position="307"/>
    </location>
</feature>
<dbReference type="AlphaFoldDB" id="A0A410DY94"/>
<organism evidence="2 3">
    <name type="scientific">Clostridium manihotivorum</name>
    <dbReference type="NCBI Taxonomy" id="2320868"/>
    <lineage>
        <taxon>Bacteria</taxon>
        <taxon>Bacillati</taxon>
        <taxon>Bacillota</taxon>
        <taxon>Clostridia</taxon>
        <taxon>Eubacteriales</taxon>
        <taxon>Clostridiaceae</taxon>
        <taxon>Clostridium</taxon>
    </lineage>
</organism>
<evidence type="ECO:0000259" key="1">
    <source>
        <dbReference type="Pfam" id="PF08349"/>
    </source>
</evidence>
<dbReference type="KEGG" id="cmah:C1I91_20955"/>
<dbReference type="Pfam" id="PF04463">
    <property type="entry name" value="2-thiour_desulf"/>
    <property type="match status" value="1"/>
</dbReference>
<dbReference type="EMBL" id="CP025746">
    <property type="protein sequence ID" value="QAA33902.1"/>
    <property type="molecule type" value="Genomic_DNA"/>
</dbReference>
<sequence length="322" mass="36804">MQTWAKPKIVVSKCLGNTACRYNGEASTFSLYIKLKPFVEFIEVCPEMAIGLPVPREVIRLVREKDTIKLVESSSLKEYTEDMINFSTNFIDNLKGVNGFLLKSRSPSCGTRDVKIYQGTAKGAQSSKGKGIFGGLVQDRFSYLPIEEDGRLKNFAIRDHFLSSIFTLSEFSDVQEHQDLPTLLKYHSRHKLLFMSYNQTELKNLGRIVANHDHLSETEIIDAYYTGLLKLLSKTPRYTSNINVFMHSFGYFSEYLNPKERDFMLSVVEKYRAGKIPLSVLLNLLKSQAIRFNNQYLLDQSFLEPYPEELIDISDSGKGVTR</sequence>
<gene>
    <name evidence="2" type="ORF">C1I91_20955</name>
</gene>
<dbReference type="Pfam" id="PF08349">
    <property type="entry name" value="DUF1722"/>
    <property type="match status" value="1"/>
</dbReference>
<evidence type="ECO:0000313" key="2">
    <source>
        <dbReference type="EMBL" id="QAA33902.1"/>
    </source>
</evidence>